<dbReference type="InterPro" id="IPR058421">
    <property type="entry name" value="DUF8108_C"/>
</dbReference>
<name>A0ABD5NJV2_9EURY</name>
<feature type="transmembrane region" description="Helical" evidence="2">
    <location>
        <begin position="12"/>
        <end position="38"/>
    </location>
</feature>
<protein>
    <recommendedName>
        <fullName evidence="3">DUF8108 domain-containing protein</fullName>
    </recommendedName>
</protein>
<proteinExistence type="predicted"/>
<reference evidence="4 5" key="1">
    <citation type="journal article" date="2019" name="Int. J. Syst. Evol. Microbiol.">
        <title>The Global Catalogue of Microorganisms (GCM) 10K type strain sequencing project: providing services to taxonomists for standard genome sequencing and annotation.</title>
        <authorList>
            <consortium name="The Broad Institute Genomics Platform"/>
            <consortium name="The Broad Institute Genome Sequencing Center for Infectious Disease"/>
            <person name="Wu L."/>
            <person name="Ma J."/>
        </authorList>
    </citation>
    <scope>NUCLEOTIDE SEQUENCE [LARGE SCALE GENOMIC DNA]</scope>
    <source>
        <strain evidence="4 5">IBRC-M 10256</strain>
    </source>
</reference>
<evidence type="ECO:0000313" key="4">
    <source>
        <dbReference type="EMBL" id="MFC3957221.1"/>
    </source>
</evidence>
<dbReference type="GeneID" id="73904612"/>
<dbReference type="Proteomes" id="UP001595846">
    <property type="component" value="Unassembled WGS sequence"/>
</dbReference>
<sequence length="162" mass="17832">MSRPVDLLYRFRVASFAVLRVVIVIGFLLGLLLGPALLFGSGPAILAGILLFLIALIALAGARPLSLYPAHVFGMKHRVDYDTFDGPRKHCVECGDTATKGLRRRYARQVVLFGVPFHTLEWGINDYCLDCSAPSATDPDSSTGWVRRQDESAARELDRALE</sequence>
<keyword evidence="2" id="KW-0472">Membrane</keyword>
<evidence type="ECO:0000256" key="2">
    <source>
        <dbReference type="SAM" id="Phobius"/>
    </source>
</evidence>
<feature type="compositionally biased region" description="Basic and acidic residues" evidence="1">
    <location>
        <begin position="147"/>
        <end position="162"/>
    </location>
</feature>
<feature type="region of interest" description="Disordered" evidence="1">
    <location>
        <begin position="136"/>
        <end position="162"/>
    </location>
</feature>
<evidence type="ECO:0000313" key="5">
    <source>
        <dbReference type="Proteomes" id="UP001595846"/>
    </source>
</evidence>
<evidence type="ECO:0000259" key="3">
    <source>
        <dbReference type="Pfam" id="PF26413"/>
    </source>
</evidence>
<dbReference type="EMBL" id="JBHSAQ010000001">
    <property type="protein sequence ID" value="MFC3957221.1"/>
    <property type="molecule type" value="Genomic_DNA"/>
</dbReference>
<feature type="transmembrane region" description="Helical" evidence="2">
    <location>
        <begin position="44"/>
        <end position="68"/>
    </location>
</feature>
<accession>A0ABD5NJV2</accession>
<comment type="caution">
    <text evidence="4">The sequence shown here is derived from an EMBL/GenBank/DDBJ whole genome shotgun (WGS) entry which is preliminary data.</text>
</comment>
<dbReference type="AlphaFoldDB" id="A0ABD5NJV2"/>
<organism evidence="4 5">
    <name type="scientific">Halovivax cerinus</name>
    <dbReference type="NCBI Taxonomy" id="1487865"/>
    <lineage>
        <taxon>Archaea</taxon>
        <taxon>Methanobacteriati</taxon>
        <taxon>Methanobacteriota</taxon>
        <taxon>Stenosarchaea group</taxon>
        <taxon>Halobacteria</taxon>
        <taxon>Halobacteriales</taxon>
        <taxon>Natrialbaceae</taxon>
        <taxon>Halovivax</taxon>
    </lineage>
</organism>
<keyword evidence="5" id="KW-1185">Reference proteome</keyword>
<dbReference type="Pfam" id="PF26413">
    <property type="entry name" value="DUF8108"/>
    <property type="match status" value="1"/>
</dbReference>
<dbReference type="RefSeq" id="WP_256531850.1">
    <property type="nucleotide sequence ID" value="NZ_CP101824.1"/>
</dbReference>
<keyword evidence="2" id="KW-0812">Transmembrane</keyword>
<feature type="domain" description="DUF8108" evidence="3">
    <location>
        <begin position="67"/>
        <end position="132"/>
    </location>
</feature>
<gene>
    <name evidence="4" type="ORF">ACFOUR_02385</name>
</gene>
<keyword evidence="2" id="KW-1133">Transmembrane helix</keyword>
<evidence type="ECO:0000256" key="1">
    <source>
        <dbReference type="SAM" id="MobiDB-lite"/>
    </source>
</evidence>